<dbReference type="SUPFAM" id="SSF54593">
    <property type="entry name" value="Glyoxalase/Bleomycin resistance protein/Dihydroxybiphenyl dioxygenase"/>
    <property type="match status" value="1"/>
</dbReference>
<feature type="domain" description="Glyoxalase-like" evidence="1">
    <location>
        <begin position="6"/>
        <end position="126"/>
    </location>
</feature>
<organism evidence="2 3">
    <name type="scientific">Georgenia alba</name>
    <dbReference type="NCBI Taxonomy" id="2233858"/>
    <lineage>
        <taxon>Bacteria</taxon>
        <taxon>Bacillati</taxon>
        <taxon>Actinomycetota</taxon>
        <taxon>Actinomycetes</taxon>
        <taxon>Micrococcales</taxon>
        <taxon>Bogoriellaceae</taxon>
        <taxon>Georgenia</taxon>
    </lineage>
</organism>
<protein>
    <submittedName>
        <fullName evidence="2">VOC family protein</fullName>
    </submittedName>
</protein>
<proteinExistence type="predicted"/>
<dbReference type="Pfam" id="PF18029">
    <property type="entry name" value="Glyoxalase_6"/>
    <property type="match status" value="1"/>
</dbReference>
<name>A0ABW2Q861_9MICO</name>
<reference evidence="3" key="1">
    <citation type="journal article" date="2019" name="Int. J. Syst. Evol. Microbiol.">
        <title>The Global Catalogue of Microorganisms (GCM) 10K type strain sequencing project: providing services to taxonomists for standard genome sequencing and annotation.</title>
        <authorList>
            <consortium name="The Broad Institute Genomics Platform"/>
            <consortium name="The Broad Institute Genome Sequencing Center for Infectious Disease"/>
            <person name="Wu L."/>
            <person name="Ma J."/>
        </authorList>
    </citation>
    <scope>NUCLEOTIDE SEQUENCE [LARGE SCALE GENOMIC DNA]</scope>
    <source>
        <strain evidence="3">JCM 1490</strain>
    </source>
</reference>
<dbReference type="RefSeq" id="WP_382390545.1">
    <property type="nucleotide sequence ID" value="NZ_JBHTCQ010000001.1"/>
</dbReference>
<keyword evidence="3" id="KW-1185">Reference proteome</keyword>
<dbReference type="EMBL" id="JBHTCQ010000001">
    <property type="protein sequence ID" value="MFC7403770.1"/>
    <property type="molecule type" value="Genomic_DNA"/>
</dbReference>
<dbReference type="InterPro" id="IPR029068">
    <property type="entry name" value="Glyas_Bleomycin-R_OHBP_Dase"/>
</dbReference>
<dbReference type="PANTHER" id="PTHR35908:SF1">
    <property type="entry name" value="CONSERVED PROTEIN"/>
    <property type="match status" value="1"/>
</dbReference>
<dbReference type="PANTHER" id="PTHR35908">
    <property type="entry name" value="HYPOTHETICAL FUSION PROTEIN"/>
    <property type="match status" value="1"/>
</dbReference>
<sequence>MAQLRDVVVDCHRPSALARFWADALDDYQVAPYDDAELERLAGLGIHDVADDPTVLVERIDGGLPRVWFQRVPEPKSVKNRVHLDVTARDRHAELARLTRLGASVVDEQDGWTVLADPEGNEFCLFPAA</sequence>
<dbReference type="InterPro" id="IPR041581">
    <property type="entry name" value="Glyoxalase_6"/>
</dbReference>
<comment type="caution">
    <text evidence="2">The sequence shown here is derived from an EMBL/GenBank/DDBJ whole genome shotgun (WGS) entry which is preliminary data.</text>
</comment>
<evidence type="ECO:0000313" key="3">
    <source>
        <dbReference type="Proteomes" id="UP001596455"/>
    </source>
</evidence>
<gene>
    <name evidence="2" type="ORF">ACFQQL_01510</name>
</gene>
<dbReference type="Proteomes" id="UP001596455">
    <property type="component" value="Unassembled WGS sequence"/>
</dbReference>
<dbReference type="Gene3D" id="3.10.180.10">
    <property type="entry name" value="2,3-Dihydroxybiphenyl 1,2-Dioxygenase, domain 1"/>
    <property type="match status" value="1"/>
</dbReference>
<evidence type="ECO:0000313" key="2">
    <source>
        <dbReference type="EMBL" id="MFC7403770.1"/>
    </source>
</evidence>
<accession>A0ABW2Q861</accession>
<evidence type="ECO:0000259" key="1">
    <source>
        <dbReference type="Pfam" id="PF18029"/>
    </source>
</evidence>